<gene>
    <name evidence="2" type="ORF">D0809_29600</name>
</gene>
<feature type="transmembrane region" description="Helical" evidence="1">
    <location>
        <begin position="53"/>
        <end position="80"/>
    </location>
</feature>
<evidence type="ECO:0000256" key="1">
    <source>
        <dbReference type="SAM" id="Phobius"/>
    </source>
</evidence>
<evidence type="ECO:0000313" key="3">
    <source>
        <dbReference type="Proteomes" id="UP000298340"/>
    </source>
</evidence>
<keyword evidence="1" id="KW-0812">Transmembrane</keyword>
<dbReference type="EMBL" id="QWDN01001080">
    <property type="protein sequence ID" value="TEB40636.1"/>
    <property type="molecule type" value="Genomic_DNA"/>
</dbReference>
<proteinExistence type="predicted"/>
<organism evidence="2 3">
    <name type="scientific">Flavobacterium circumlabens</name>
    <dbReference type="NCBI Taxonomy" id="2133765"/>
    <lineage>
        <taxon>Bacteria</taxon>
        <taxon>Pseudomonadati</taxon>
        <taxon>Bacteroidota</taxon>
        <taxon>Flavobacteriia</taxon>
        <taxon>Flavobacteriales</taxon>
        <taxon>Flavobacteriaceae</taxon>
        <taxon>Flavobacterium</taxon>
    </lineage>
</organism>
<evidence type="ECO:0000313" key="2">
    <source>
        <dbReference type="EMBL" id="TEB40636.1"/>
    </source>
</evidence>
<feature type="non-terminal residue" evidence="2">
    <location>
        <position position="81"/>
    </location>
</feature>
<keyword evidence="1" id="KW-0472">Membrane</keyword>
<sequence>MANDFATIKKNANTFLVDIHKFIKDNFNISIGEQKKYIDTVTKDSVKNGNATIGSAIISISDLLLDCTIIPIYTFLFLLYK</sequence>
<keyword evidence="1" id="KW-1133">Transmembrane helix</keyword>
<dbReference type="AlphaFoldDB" id="A0A4Y7U2I1"/>
<accession>A0A4Y7U2I1</accession>
<protein>
    <submittedName>
        <fullName evidence="2">AI-2E family transporter</fullName>
    </submittedName>
</protein>
<dbReference type="Proteomes" id="UP000298340">
    <property type="component" value="Unassembled WGS sequence"/>
</dbReference>
<name>A0A4Y7U2I1_9FLAO</name>
<reference evidence="2 3" key="1">
    <citation type="journal article" date="2018" name="Syst. Appl. Microbiol.">
        <title>Flavobacterium circumlabens sp. nov. and Flavobacterium cupreum sp. nov., two psychrotrophic species isolated from Antarctic environmental samples.</title>
        <authorList>
            <person name="Kralova S."/>
            <person name="Busse H.J."/>
            <person name="Svec P."/>
            <person name="Maslanova I."/>
            <person name="Stankova E."/>
            <person name="Bartak M."/>
            <person name="Sedlacek I."/>
        </authorList>
    </citation>
    <scope>NUCLEOTIDE SEQUENCE [LARGE SCALE GENOMIC DNA]</scope>
    <source>
        <strain evidence="2 3">CCM 8828</strain>
    </source>
</reference>
<comment type="caution">
    <text evidence="2">The sequence shown here is derived from an EMBL/GenBank/DDBJ whole genome shotgun (WGS) entry which is preliminary data.</text>
</comment>